<keyword evidence="9" id="KW-0496">Mitochondrion</keyword>
<keyword evidence="7 8" id="KW-0472">Membrane</keyword>
<evidence type="ECO:0000256" key="5">
    <source>
        <dbReference type="ARBA" id="ARBA00022748"/>
    </source>
</evidence>
<evidence type="ECO:0000313" key="9">
    <source>
        <dbReference type="EMBL" id="AWN57600.1"/>
    </source>
</evidence>
<dbReference type="AlphaFoldDB" id="A0A2U8XGY2"/>
<dbReference type="Pfam" id="PF03379">
    <property type="entry name" value="CcmB"/>
    <property type="match status" value="1"/>
</dbReference>
<feature type="transmembrane region" description="Helical" evidence="8">
    <location>
        <begin position="126"/>
        <end position="147"/>
    </location>
</feature>
<geneLocation type="mitochondrion" evidence="9"/>
<comment type="subcellular location">
    <subcellularLocation>
        <location evidence="1">Membrane</location>
        <topology evidence="1">Multi-pass membrane protein</topology>
    </subcellularLocation>
</comment>
<keyword evidence="5" id="KW-0201">Cytochrome c-type biogenesis</keyword>
<reference evidence="9" key="2">
    <citation type="submission" date="2018-01" db="EMBL/GenBank/DDBJ databases">
        <authorList>
            <person name="Kim C.-K."/>
        </authorList>
    </citation>
    <scope>NUCLEOTIDE SEQUENCE</scope>
</reference>
<evidence type="ECO:0000256" key="4">
    <source>
        <dbReference type="ARBA" id="ARBA00022692"/>
    </source>
</evidence>
<proteinExistence type="inferred from homology"/>
<dbReference type="GO" id="GO:0017004">
    <property type="term" value="P:cytochrome complex assembly"/>
    <property type="evidence" value="ECO:0007669"/>
    <property type="project" value="UniProtKB-KW"/>
</dbReference>
<dbReference type="EMBL" id="MG775430">
    <property type="protein sequence ID" value="AWN57600.1"/>
    <property type="molecule type" value="Genomic_DNA"/>
</dbReference>
<name>A0A2U8XGY2_9ASTR</name>
<dbReference type="RefSeq" id="YP_009493655.1">
    <property type="nucleotide sequence ID" value="NC_037949.1"/>
</dbReference>
<keyword evidence="3" id="KW-0813">Transport</keyword>
<evidence type="ECO:0000256" key="2">
    <source>
        <dbReference type="ARBA" id="ARBA00010544"/>
    </source>
</evidence>
<comment type="similarity">
    <text evidence="2">Belongs to the CcmB/CycW/HelB family.</text>
</comment>
<feature type="transmembrane region" description="Helical" evidence="8">
    <location>
        <begin position="20"/>
        <end position="38"/>
    </location>
</feature>
<evidence type="ECO:0000256" key="7">
    <source>
        <dbReference type="ARBA" id="ARBA00023136"/>
    </source>
</evidence>
<sequence>MRGLFLELYYKRIFSSTPITTFSLFLLYIVITPLMLGFEADFLCHFYLGLIWISLLFSFLSAPFFRTEQEDGTLELYYFSASCLPKILLRQLLGHWLIQISCLFSAFPILELFYQFGRSGMDCLNIILGSLVLTLLCGIHSSLALGIRSSSGWNSLQNLTTLPTLLPLTLFCTSIETEWFHLLLLIGYFFLFVSLFPILVSISLQD</sequence>
<feature type="transmembrane region" description="Helical" evidence="8">
    <location>
        <begin position="96"/>
        <end position="114"/>
    </location>
</feature>
<reference evidence="9" key="1">
    <citation type="journal article" date="2018" name="Genes (Basel)">
        <title>Assembly of the Mitochondrial Genome in the Campanulaceae Family Using Illumina Low-Coverage Sequencing.</title>
        <authorList>
            <person name="Lee H.O."/>
            <person name="Choi J.W."/>
            <person name="Baek J.H."/>
            <person name="Oh J.H."/>
            <person name="Lee S.C."/>
            <person name="Kim C.K."/>
        </authorList>
    </citation>
    <scope>NUCLEOTIDE SEQUENCE</scope>
</reference>
<feature type="transmembrane region" description="Helical" evidence="8">
    <location>
        <begin position="179"/>
        <end position="204"/>
    </location>
</feature>
<accession>A0A2U8XGY2</accession>
<evidence type="ECO:0000256" key="6">
    <source>
        <dbReference type="ARBA" id="ARBA00022989"/>
    </source>
</evidence>
<dbReference type="GO" id="GO:0015232">
    <property type="term" value="F:heme transmembrane transporter activity"/>
    <property type="evidence" value="ECO:0007669"/>
    <property type="project" value="InterPro"/>
</dbReference>
<protein>
    <submittedName>
        <fullName evidence="9">Cytochrome c biogenesis B</fullName>
    </submittedName>
</protein>
<keyword evidence="4 8" id="KW-0812">Transmembrane</keyword>
<feature type="transmembrane region" description="Helical" evidence="8">
    <location>
        <begin position="45"/>
        <end position="65"/>
    </location>
</feature>
<evidence type="ECO:0000256" key="3">
    <source>
        <dbReference type="ARBA" id="ARBA00022448"/>
    </source>
</evidence>
<evidence type="ECO:0000256" key="8">
    <source>
        <dbReference type="SAM" id="Phobius"/>
    </source>
</evidence>
<dbReference type="PRINTS" id="PR01414">
    <property type="entry name" value="CCMBBIOGNSIS"/>
</dbReference>
<dbReference type="InterPro" id="IPR003544">
    <property type="entry name" value="Cyt_c_biogenesis_CcmB"/>
</dbReference>
<organism evidence="9">
    <name type="scientific">Codonopsis lanceolata</name>
    <dbReference type="NCBI Taxonomy" id="103999"/>
    <lineage>
        <taxon>Eukaryota</taxon>
        <taxon>Viridiplantae</taxon>
        <taxon>Streptophyta</taxon>
        <taxon>Embryophyta</taxon>
        <taxon>Tracheophyta</taxon>
        <taxon>Spermatophyta</taxon>
        <taxon>Magnoliopsida</taxon>
        <taxon>eudicotyledons</taxon>
        <taxon>Gunneridae</taxon>
        <taxon>Pentapetalae</taxon>
        <taxon>asterids</taxon>
        <taxon>campanulids</taxon>
        <taxon>Asterales</taxon>
        <taxon>Campanulaceae</taxon>
        <taxon>Codonopsis</taxon>
    </lineage>
</organism>
<gene>
    <name evidence="9" type="primary">ccmB</name>
</gene>
<dbReference type="PANTHER" id="PTHR30070">
    <property type="entry name" value="HEME EXPORTER PROTEIN B"/>
    <property type="match status" value="1"/>
</dbReference>
<dbReference type="GO" id="GO:0016020">
    <property type="term" value="C:membrane"/>
    <property type="evidence" value="ECO:0007669"/>
    <property type="project" value="UniProtKB-SubCell"/>
</dbReference>
<dbReference type="GO" id="GO:1903607">
    <property type="term" value="P:cytochrome c biosynthetic process"/>
    <property type="evidence" value="ECO:0007669"/>
    <property type="project" value="TreeGrafter"/>
</dbReference>
<evidence type="ECO:0000256" key="1">
    <source>
        <dbReference type="ARBA" id="ARBA00004141"/>
    </source>
</evidence>
<dbReference type="PANTHER" id="PTHR30070:SF1">
    <property type="entry name" value="CYTOCHROME C BIOGENESIS B-RELATED"/>
    <property type="match status" value="1"/>
</dbReference>
<dbReference type="GeneID" id="36954214"/>
<keyword evidence="6 8" id="KW-1133">Transmembrane helix</keyword>